<keyword evidence="1" id="KW-0732">Signal</keyword>
<dbReference type="Gene3D" id="1.25.40.20">
    <property type="entry name" value="Ankyrin repeat-containing domain"/>
    <property type="match status" value="1"/>
</dbReference>
<dbReference type="RefSeq" id="WP_377119919.1">
    <property type="nucleotide sequence ID" value="NZ_JBHRSD010000001.1"/>
</dbReference>
<gene>
    <name evidence="2" type="ORF">ACFOEE_00755</name>
</gene>
<evidence type="ECO:0008006" key="4">
    <source>
        <dbReference type="Google" id="ProtNLM"/>
    </source>
</evidence>
<evidence type="ECO:0000313" key="2">
    <source>
        <dbReference type="EMBL" id="MFC3031061.1"/>
    </source>
</evidence>
<comment type="caution">
    <text evidence="2">The sequence shown here is derived from an EMBL/GenBank/DDBJ whole genome shotgun (WGS) entry which is preliminary data.</text>
</comment>
<dbReference type="InterPro" id="IPR036770">
    <property type="entry name" value="Ankyrin_rpt-contain_sf"/>
</dbReference>
<name>A0ABV7CE48_9GAMM</name>
<dbReference type="Proteomes" id="UP001595453">
    <property type="component" value="Unassembled WGS sequence"/>
</dbReference>
<accession>A0ABV7CE48</accession>
<sequence length="322" mass="35062">MIKAKPAAAFKAFALTPLLISAVWCLPKAHAAEAQPANTTPTAVALPAVGSCTKVAFNSVSSLKWPLPLYLCHYSAAEFNTLKAQPALDKSWLPNKQSYQGLACNVLDSRLPSIALAHGQHWYRQFANNSEATSAVVQLTELISPYFGCELQLTDTGFTDPCVSARWDKLGRLLAPVSDLPNQSLRQFPFRLDNGKVVLGEADAKLSWQLHDFEPNLQDVTVPLLDRIGKGLFWGKVNEVAALWPQLSAQGELTQSEQARLFIMAVSKQQAAAVRFLVAQGLNPQARTEFGDTALSVAKMIESEAMLQLLSELGANSDSQEQ</sequence>
<organism evidence="2 3">
    <name type="scientific">Pseudoalteromonas fenneropenaei</name>
    <dbReference type="NCBI Taxonomy" id="1737459"/>
    <lineage>
        <taxon>Bacteria</taxon>
        <taxon>Pseudomonadati</taxon>
        <taxon>Pseudomonadota</taxon>
        <taxon>Gammaproteobacteria</taxon>
        <taxon>Alteromonadales</taxon>
        <taxon>Pseudoalteromonadaceae</taxon>
        <taxon>Pseudoalteromonas</taxon>
    </lineage>
</organism>
<dbReference type="EMBL" id="JBHRSD010000001">
    <property type="protein sequence ID" value="MFC3031061.1"/>
    <property type="molecule type" value="Genomic_DNA"/>
</dbReference>
<reference evidence="3" key="1">
    <citation type="journal article" date="2019" name="Int. J. Syst. Evol. Microbiol.">
        <title>The Global Catalogue of Microorganisms (GCM) 10K type strain sequencing project: providing services to taxonomists for standard genome sequencing and annotation.</title>
        <authorList>
            <consortium name="The Broad Institute Genomics Platform"/>
            <consortium name="The Broad Institute Genome Sequencing Center for Infectious Disease"/>
            <person name="Wu L."/>
            <person name="Ma J."/>
        </authorList>
    </citation>
    <scope>NUCLEOTIDE SEQUENCE [LARGE SCALE GENOMIC DNA]</scope>
    <source>
        <strain evidence="3">KCTC 42730</strain>
    </source>
</reference>
<protein>
    <recommendedName>
        <fullName evidence="4">Ankyrin repeat domain-containing protein</fullName>
    </recommendedName>
</protein>
<dbReference type="SUPFAM" id="SSF48403">
    <property type="entry name" value="Ankyrin repeat"/>
    <property type="match status" value="1"/>
</dbReference>
<evidence type="ECO:0000256" key="1">
    <source>
        <dbReference type="SAM" id="SignalP"/>
    </source>
</evidence>
<keyword evidence="3" id="KW-1185">Reference proteome</keyword>
<feature type="signal peptide" evidence="1">
    <location>
        <begin position="1"/>
        <end position="31"/>
    </location>
</feature>
<feature type="chain" id="PRO_5046712546" description="Ankyrin repeat domain-containing protein" evidence="1">
    <location>
        <begin position="32"/>
        <end position="322"/>
    </location>
</feature>
<evidence type="ECO:0000313" key="3">
    <source>
        <dbReference type="Proteomes" id="UP001595453"/>
    </source>
</evidence>
<proteinExistence type="predicted"/>